<comment type="caution">
    <text evidence="2">The sequence shown here is derived from an EMBL/GenBank/DDBJ whole genome shotgun (WGS) entry which is preliminary data.</text>
</comment>
<evidence type="ECO:0000313" key="3">
    <source>
        <dbReference type="Proteomes" id="UP000886657"/>
    </source>
</evidence>
<reference evidence="2" key="1">
    <citation type="submission" date="2020-10" db="EMBL/GenBank/DDBJ databases">
        <title>Connecting structure to function with the recovery of over 1000 high-quality activated sludge metagenome-assembled genomes encoding full-length rRNA genes using long-read sequencing.</title>
        <authorList>
            <person name="Singleton C.M."/>
            <person name="Petriglieri F."/>
            <person name="Kristensen J.M."/>
            <person name="Kirkegaard R.H."/>
            <person name="Michaelsen T.Y."/>
            <person name="Andersen M.H."/>
            <person name="Karst S.M."/>
            <person name="Dueholm M.S."/>
            <person name="Nielsen P.H."/>
            <person name="Albertsen M."/>
        </authorList>
    </citation>
    <scope>NUCLEOTIDE SEQUENCE</scope>
    <source>
        <strain evidence="2">Skiv_18-Q3-R9-52_MAXAC.067</strain>
    </source>
</reference>
<dbReference type="InterPro" id="IPR036280">
    <property type="entry name" value="Multihaem_cyt_sf"/>
</dbReference>
<dbReference type="Proteomes" id="UP000886657">
    <property type="component" value="Unassembled WGS sequence"/>
</dbReference>
<name>A0A9D7SGI1_9BACT</name>
<evidence type="ECO:0000313" key="2">
    <source>
        <dbReference type="EMBL" id="MBK9797065.1"/>
    </source>
</evidence>
<dbReference type="EMBL" id="JADKIO010000008">
    <property type="protein sequence ID" value="MBK9797065.1"/>
    <property type="molecule type" value="Genomic_DNA"/>
</dbReference>
<organism evidence="2 3">
    <name type="scientific">Candidatus Geothrix skivensis</name>
    <dbReference type="NCBI Taxonomy" id="2954439"/>
    <lineage>
        <taxon>Bacteria</taxon>
        <taxon>Pseudomonadati</taxon>
        <taxon>Acidobacteriota</taxon>
        <taxon>Holophagae</taxon>
        <taxon>Holophagales</taxon>
        <taxon>Holophagaceae</taxon>
        <taxon>Geothrix</taxon>
    </lineage>
</organism>
<proteinExistence type="predicted"/>
<dbReference type="Gene3D" id="3.90.10.10">
    <property type="entry name" value="Cytochrome C3"/>
    <property type="match status" value="1"/>
</dbReference>
<evidence type="ECO:0008006" key="4">
    <source>
        <dbReference type="Google" id="ProtNLM"/>
    </source>
</evidence>
<evidence type="ECO:0000256" key="1">
    <source>
        <dbReference type="SAM" id="SignalP"/>
    </source>
</evidence>
<keyword evidence="1" id="KW-0732">Signal</keyword>
<protein>
    <recommendedName>
        <fullName evidence="4">Class III cytochrome C domain-containing protein</fullName>
    </recommendedName>
</protein>
<feature type="chain" id="PRO_5038899408" description="Class III cytochrome C domain-containing protein" evidence="1">
    <location>
        <begin position="27"/>
        <end position="211"/>
    </location>
</feature>
<sequence length="211" mass="21822">MSKLKWMAGSCFALALTLLAWGCSGAKSGAAAPFSPVKGEHPANWMQVHYADYAKAPEQCRNCHGSTSDPALAGGISKVSCFTCHTEVPHPTSFAGYLQHGRQAAQLAPSTVPTAMAGFAHCAKCHGADYQGGLANVSCKACHTKAPHPAKPWIGAAGSAPTHTATNINNAPECFKCHAAGANSTLKPLTTPPAGTAPGCYNDTMCHSQKF</sequence>
<gene>
    <name evidence="2" type="ORF">IPP58_11310</name>
</gene>
<feature type="signal peptide" evidence="1">
    <location>
        <begin position="1"/>
        <end position="26"/>
    </location>
</feature>
<accession>A0A9D7SGI1</accession>
<dbReference type="SUPFAM" id="SSF48695">
    <property type="entry name" value="Multiheme cytochromes"/>
    <property type="match status" value="1"/>
</dbReference>
<dbReference type="AlphaFoldDB" id="A0A9D7SGI1"/>